<dbReference type="Pfam" id="PF12627">
    <property type="entry name" value="PolyA_pol_RNAbd"/>
    <property type="match status" value="1"/>
</dbReference>
<reference evidence="11 12" key="1">
    <citation type="submission" date="2017-09" db="EMBL/GenBank/DDBJ databases">
        <title>Depth-based differentiation of microbial function through sediment-hosted aquifers and enrichment of novel symbionts in the deep terrestrial subsurface.</title>
        <authorList>
            <person name="Probst A.J."/>
            <person name="Ladd B."/>
            <person name="Jarett J.K."/>
            <person name="Geller-Mcgrath D.E."/>
            <person name="Sieber C.M."/>
            <person name="Emerson J.B."/>
            <person name="Anantharaman K."/>
            <person name="Thomas B.C."/>
            <person name="Malmstrom R."/>
            <person name="Stieglmeier M."/>
            <person name="Klingl A."/>
            <person name="Woyke T."/>
            <person name="Ryan C.M."/>
            <person name="Banfield J.F."/>
        </authorList>
    </citation>
    <scope>NUCLEOTIDE SEQUENCE [LARGE SCALE GENOMIC DNA]</scope>
    <source>
        <strain evidence="11">CG11_big_fil_rev_8_21_14_0_20_35_14</strain>
    </source>
</reference>
<accession>A0A2H0N830</accession>
<protein>
    <recommendedName>
        <fullName evidence="10">HD domain-containing protein</fullName>
    </recommendedName>
</protein>
<name>A0A2H0N830_9BACT</name>
<dbReference type="Gene3D" id="3.30.460.10">
    <property type="entry name" value="Beta Polymerase, domain 2"/>
    <property type="match status" value="1"/>
</dbReference>
<dbReference type="InterPro" id="IPR006674">
    <property type="entry name" value="HD_domain"/>
</dbReference>
<dbReference type="EMBL" id="PCWO01000018">
    <property type="protein sequence ID" value="PIR05053.1"/>
    <property type="molecule type" value="Genomic_DNA"/>
</dbReference>
<dbReference type="GO" id="GO:0046872">
    <property type="term" value="F:metal ion binding"/>
    <property type="evidence" value="ECO:0007669"/>
    <property type="project" value="UniProtKB-KW"/>
</dbReference>
<keyword evidence="4" id="KW-0548">Nucleotidyltransferase</keyword>
<dbReference type="PROSITE" id="PS51831">
    <property type="entry name" value="HD"/>
    <property type="match status" value="1"/>
</dbReference>
<dbReference type="Gene3D" id="1.10.3090.10">
    <property type="entry name" value="cca-adding enzyme, domain 2"/>
    <property type="match status" value="1"/>
</dbReference>
<dbReference type="InterPro" id="IPR003607">
    <property type="entry name" value="HD/PDEase_dom"/>
</dbReference>
<comment type="caution">
    <text evidence="11">The sequence shown here is derived from an EMBL/GenBank/DDBJ whole genome shotgun (WGS) entry which is preliminary data.</text>
</comment>
<keyword evidence="5" id="KW-0479">Metal-binding</keyword>
<proteinExistence type="inferred from homology"/>
<dbReference type="SUPFAM" id="SSF81891">
    <property type="entry name" value="Poly A polymerase C-terminal region-like"/>
    <property type="match status" value="1"/>
</dbReference>
<evidence type="ECO:0000256" key="7">
    <source>
        <dbReference type="ARBA" id="ARBA00022842"/>
    </source>
</evidence>
<feature type="domain" description="HD" evidence="10">
    <location>
        <begin position="247"/>
        <end position="367"/>
    </location>
</feature>
<keyword evidence="8 9" id="KW-0694">RNA-binding</keyword>
<sequence>MYIPIEVKNILDKLEQNKFDAFLVGGCVRDILLNKTPKDWDIATNALPEEIQSIFENSIYENTFGTVAVKTDSEDKTLKIIEITTYRTESNYTDQRHPDSIEFVTDIKEDLARRDFTINAIAINKNGNITDPFNGQTDLTNKIIKSVGDPIKRFSEDALRLMRAVRLSIELDFKIDSNTEKAILNKSKDINNIAPERIKDELIKLIMTPYSADGIRLLEKTNLLEYIIPELREGINCTQNKHHIDTVFVHNIKALEYASKENFSLEVRLASLMHDIGKPRTKRGEGEDATFYGHEIIGARITQSILTRLKFSKETTQKVRHLVRQHMFMYNVDEVSEAGVRRLLSRIGLEHLDDILNLRKADRIGSNTAKAFPYKLRHLLFMIEKVRRDPISPKALKINGTNLMEALKLEPSPRLGFILNALLEKVLDNPAINNQENLLAEAQELNKLTDQELLKIMQTSKSKQAEFEKNAEAEIKNKHHVK</sequence>
<gene>
    <name evidence="11" type="ORF">COV57_01220</name>
</gene>
<dbReference type="GO" id="GO:0016779">
    <property type="term" value="F:nucleotidyltransferase activity"/>
    <property type="evidence" value="ECO:0007669"/>
    <property type="project" value="UniProtKB-KW"/>
</dbReference>
<evidence type="ECO:0000256" key="5">
    <source>
        <dbReference type="ARBA" id="ARBA00022723"/>
    </source>
</evidence>
<comment type="cofactor">
    <cofactor evidence="1">
        <name>Mg(2+)</name>
        <dbReference type="ChEBI" id="CHEBI:18420"/>
    </cofactor>
</comment>
<dbReference type="PANTHER" id="PTHR46173:SF1">
    <property type="entry name" value="CCA TRNA NUCLEOTIDYLTRANSFERASE 1, MITOCHONDRIAL"/>
    <property type="match status" value="1"/>
</dbReference>
<dbReference type="SUPFAM" id="SSF81301">
    <property type="entry name" value="Nucleotidyltransferase"/>
    <property type="match status" value="1"/>
</dbReference>
<dbReference type="GO" id="GO:0000166">
    <property type="term" value="F:nucleotide binding"/>
    <property type="evidence" value="ECO:0007669"/>
    <property type="project" value="UniProtKB-KW"/>
</dbReference>
<evidence type="ECO:0000256" key="4">
    <source>
        <dbReference type="ARBA" id="ARBA00022695"/>
    </source>
</evidence>
<evidence type="ECO:0000313" key="11">
    <source>
        <dbReference type="EMBL" id="PIR05053.1"/>
    </source>
</evidence>
<dbReference type="GO" id="GO:0008033">
    <property type="term" value="P:tRNA processing"/>
    <property type="evidence" value="ECO:0007669"/>
    <property type="project" value="UniProtKB-KW"/>
</dbReference>
<dbReference type="InterPro" id="IPR050264">
    <property type="entry name" value="Bact_CCA-adding_enz_type3_sf"/>
</dbReference>
<evidence type="ECO:0000256" key="2">
    <source>
        <dbReference type="ARBA" id="ARBA00022679"/>
    </source>
</evidence>
<dbReference type="Pfam" id="PF01743">
    <property type="entry name" value="PolyA_pol"/>
    <property type="match status" value="1"/>
</dbReference>
<dbReference type="InterPro" id="IPR043519">
    <property type="entry name" value="NT_sf"/>
</dbReference>
<organism evidence="11 12">
    <name type="scientific">Candidatus Liptonbacteria bacterium CG11_big_fil_rev_8_21_14_0_20_35_14</name>
    <dbReference type="NCBI Taxonomy" id="1974634"/>
    <lineage>
        <taxon>Bacteria</taxon>
        <taxon>Candidatus Liptoniibacteriota</taxon>
    </lineage>
</organism>
<dbReference type="InterPro" id="IPR002646">
    <property type="entry name" value="PolA_pol_head_dom"/>
</dbReference>
<dbReference type="CDD" id="cd05398">
    <property type="entry name" value="NT_ClassII-CCAase"/>
    <property type="match status" value="1"/>
</dbReference>
<dbReference type="Proteomes" id="UP000229893">
    <property type="component" value="Unassembled WGS sequence"/>
</dbReference>
<dbReference type="AlphaFoldDB" id="A0A2H0N830"/>
<keyword evidence="7" id="KW-0460">Magnesium</keyword>
<dbReference type="InterPro" id="IPR006675">
    <property type="entry name" value="HDIG_dom"/>
</dbReference>
<dbReference type="PANTHER" id="PTHR46173">
    <property type="entry name" value="CCA TRNA NUCLEOTIDYLTRANSFERASE 1, MITOCHONDRIAL"/>
    <property type="match status" value="1"/>
</dbReference>
<evidence type="ECO:0000256" key="9">
    <source>
        <dbReference type="RuleBase" id="RU003953"/>
    </source>
</evidence>
<dbReference type="GO" id="GO:0000049">
    <property type="term" value="F:tRNA binding"/>
    <property type="evidence" value="ECO:0007669"/>
    <property type="project" value="TreeGrafter"/>
</dbReference>
<dbReference type="Pfam" id="PF13735">
    <property type="entry name" value="tRNA_NucTran2_2"/>
    <property type="match status" value="1"/>
</dbReference>
<keyword evidence="3" id="KW-0819">tRNA processing</keyword>
<dbReference type="Gene3D" id="1.10.246.80">
    <property type="match status" value="1"/>
</dbReference>
<evidence type="ECO:0000313" key="12">
    <source>
        <dbReference type="Proteomes" id="UP000229893"/>
    </source>
</evidence>
<evidence type="ECO:0000256" key="1">
    <source>
        <dbReference type="ARBA" id="ARBA00001946"/>
    </source>
</evidence>
<evidence type="ECO:0000256" key="8">
    <source>
        <dbReference type="ARBA" id="ARBA00022884"/>
    </source>
</evidence>
<dbReference type="InterPro" id="IPR032828">
    <property type="entry name" value="PolyA_RNA-bd"/>
</dbReference>
<dbReference type="CDD" id="cd00077">
    <property type="entry name" value="HDc"/>
    <property type="match status" value="1"/>
</dbReference>
<comment type="similarity">
    <text evidence="9">Belongs to the tRNA nucleotidyltransferase/poly(A) polymerase family.</text>
</comment>
<evidence type="ECO:0000256" key="3">
    <source>
        <dbReference type="ARBA" id="ARBA00022694"/>
    </source>
</evidence>
<dbReference type="InterPro" id="IPR032810">
    <property type="entry name" value="CCA-adding_enz_C"/>
</dbReference>
<keyword evidence="6" id="KW-0547">Nucleotide-binding</keyword>
<evidence type="ECO:0000256" key="6">
    <source>
        <dbReference type="ARBA" id="ARBA00022741"/>
    </source>
</evidence>
<keyword evidence="2 9" id="KW-0808">Transferase</keyword>
<evidence type="ECO:0000259" key="10">
    <source>
        <dbReference type="PROSITE" id="PS51831"/>
    </source>
</evidence>
<dbReference type="NCBIfam" id="TIGR00277">
    <property type="entry name" value="HDIG"/>
    <property type="match status" value="1"/>
</dbReference>